<proteinExistence type="predicted"/>
<accession>A0A0A9EE45</accession>
<reference evidence="1" key="1">
    <citation type="submission" date="2014-09" db="EMBL/GenBank/DDBJ databases">
        <authorList>
            <person name="Magalhaes I.L.F."/>
            <person name="Oliveira U."/>
            <person name="Santos F.R."/>
            <person name="Vidigal T.H.D.A."/>
            <person name="Brescovit A.D."/>
            <person name="Santos A.J."/>
        </authorList>
    </citation>
    <scope>NUCLEOTIDE SEQUENCE</scope>
    <source>
        <tissue evidence="1">Shoot tissue taken approximately 20 cm above the soil surface</tissue>
    </source>
</reference>
<organism evidence="1">
    <name type="scientific">Arundo donax</name>
    <name type="common">Giant reed</name>
    <name type="synonym">Donax arundinaceus</name>
    <dbReference type="NCBI Taxonomy" id="35708"/>
    <lineage>
        <taxon>Eukaryota</taxon>
        <taxon>Viridiplantae</taxon>
        <taxon>Streptophyta</taxon>
        <taxon>Embryophyta</taxon>
        <taxon>Tracheophyta</taxon>
        <taxon>Spermatophyta</taxon>
        <taxon>Magnoliopsida</taxon>
        <taxon>Liliopsida</taxon>
        <taxon>Poales</taxon>
        <taxon>Poaceae</taxon>
        <taxon>PACMAD clade</taxon>
        <taxon>Arundinoideae</taxon>
        <taxon>Arundineae</taxon>
        <taxon>Arundo</taxon>
    </lineage>
</organism>
<name>A0A0A9EE45_ARUDO</name>
<reference evidence="1" key="2">
    <citation type="journal article" date="2015" name="Data Brief">
        <title>Shoot transcriptome of the giant reed, Arundo donax.</title>
        <authorList>
            <person name="Barrero R.A."/>
            <person name="Guerrero F.D."/>
            <person name="Moolhuijzen P."/>
            <person name="Goolsby J.A."/>
            <person name="Tidwell J."/>
            <person name="Bellgard S.E."/>
            <person name="Bellgard M.I."/>
        </authorList>
    </citation>
    <scope>NUCLEOTIDE SEQUENCE</scope>
    <source>
        <tissue evidence="1">Shoot tissue taken approximately 20 cm above the soil surface</tissue>
    </source>
</reference>
<protein>
    <submittedName>
        <fullName evidence="1">Uncharacterized protein</fullName>
    </submittedName>
</protein>
<dbReference type="AlphaFoldDB" id="A0A0A9EE45"/>
<sequence length="56" mass="6312">MKYVVSHHNHIVSQSKSQSILIVLSLIADLLFDLEEIIRPPSPSINAFLLELHMSS</sequence>
<evidence type="ECO:0000313" key="1">
    <source>
        <dbReference type="EMBL" id="JAD97283.1"/>
    </source>
</evidence>
<dbReference type="EMBL" id="GBRH01200612">
    <property type="protein sequence ID" value="JAD97283.1"/>
    <property type="molecule type" value="Transcribed_RNA"/>
</dbReference>